<organism evidence="11">
    <name type="scientific">Schistosoma malayensis</name>
    <dbReference type="NCBI Taxonomy" id="53353"/>
    <lineage>
        <taxon>Eukaryota</taxon>
        <taxon>Metazoa</taxon>
        <taxon>Spiralia</taxon>
        <taxon>Lophotrochozoa</taxon>
        <taxon>Platyhelminthes</taxon>
        <taxon>Trematoda</taxon>
        <taxon>Digenea</taxon>
        <taxon>Strigeidida</taxon>
        <taxon>Schistosomatoidea</taxon>
        <taxon>Schistosomatidae</taxon>
        <taxon>Schistosoma</taxon>
    </lineage>
</organism>
<dbReference type="PROSITE" id="PS50253">
    <property type="entry name" value="COX3"/>
    <property type="match status" value="1"/>
</dbReference>
<gene>
    <name evidence="11" type="primary">cox3</name>
</gene>
<geneLocation type="mitochondrion" evidence="11"/>
<evidence type="ECO:0000256" key="7">
    <source>
        <dbReference type="ARBA" id="ARBA00023136"/>
    </source>
</evidence>
<evidence type="ECO:0000256" key="9">
    <source>
        <dbReference type="SAM" id="Phobius"/>
    </source>
</evidence>
<name>Q9B899_9TREM</name>
<keyword evidence="6 9" id="KW-1133">Transmembrane helix</keyword>
<comment type="similarity">
    <text evidence="2 8">Belongs to the cytochrome c oxidase subunit 3 family.</text>
</comment>
<evidence type="ECO:0000256" key="5">
    <source>
        <dbReference type="ARBA" id="ARBA00022967"/>
    </source>
</evidence>
<comment type="subcellular location">
    <subcellularLocation>
        <location evidence="1">Membrane</location>
        <topology evidence="1">Multi-pass membrane protein</topology>
    </subcellularLocation>
</comment>
<dbReference type="PANTHER" id="PTHR11403">
    <property type="entry name" value="CYTOCHROME C OXIDASE SUBUNIT III"/>
    <property type="match status" value="1"/>
</dbReference>
<dbReference type="InterPro" id="IPR000298">
    <property type="entry name" value="Cyt_c_oxidase-like_su3"/>
</dbReference>
<evidence type="ECO:0000256" key="8">
    <source>
        <dbReference type="RuleBase" id="RU003375"/>
    </source>
</evidence>
<accession>Q9B899</accession>
<keyword evidence="5" id="KW-1278">Translocase</keyword>
<keyword evidence="8 11" id="KW-0496">Mitochondrion</keyword>
<protein>
    <recommendedName>
        <fullName evidence="3 8">Cytochrome c oxidase subunit 3</fullName>
    </recommendedName>
</protein>
<feature type="transmembrane region" description="Helical" evidence="9">
    <location>
        <begin position="153"/>
        <end position="175"/>
    </location>
</feature>
<dbReference type="InterPro" id="IPR024791">
    <property type="entry name" value="Cyt_c/ubiquinol_Oxase_su3"/>
</dbReference>
<feature type="domain" description="Heme-copper oxidase subunit III family profile" evidence="10">
    <location>
        <begin position="1"/>
        <end position="216"/>
    </location>
</feature>
<reference evidence="11" key="1">
    <citation type="journal article" date="2001" name="Mol. Biochem. Parasitol.">
        <title>Mitochondrial gene content, arrangement and composition compared in African and Asian schistosomes.</title>
        <authorList>
            <person name="Le T.H."/>
            <person name="Humair P.F."/>
            <person name="Blair D."/>
            <person name="Agatsuma T."/>
            <person name="Littlewood D.T."/>
            <person name="McManus D.P."/>
        </authorList>
    </citation>
    <scope>NUCLEOTIDE SEQUENCE</scope>
    <source>
        <strain evidence="11">Baling</strain>
    </source>
</reference>
<dbReference type="CDD" id="cd00386">
    <property type="entry name" value="Heme_Cu_Oxidase_III_like"/>
    <property type="match status" value="1"/>
</dbReference>
<dbReference type="EMBL" id="AF295106">
    <property type="protein sequence ID" value="AAG60027.1"/>
    <property type="molecule type" value="Genomic_DNA"/>
</dbReference>
<dbReference type="InterPro" id="IPR013833">
    <property type="entry name" value="Cyt_c_oxidase_su3_a-hlx"/>
</dbReference>
<evidence type="ECO:0000259" key="10">
    <source>
        <dbReference type="PROSITE" id="PS50253"/>
    </source>
</evidence>
<dbReference type="SUPFAM" id="SSF81452">
    <property type="entry name" value="Cytochrome c oxidase subunit III-like"/>
    <property type="match status" value="1"/>
</dbReference>
<evidence type="ECO:0000256" key="6">
    <source>
        <dbReference type="ARBA" id="ARBA00022989"/>
    </source>
</evidence>
<keyword evidence="7 9" id="KW-0472">Membrane</keyword>
<evidence type="ECO:0000256" key="2">
    <source>
        <dbReference type="ARBA" id="ARBA00010581"/>
    </source>
</evidence>
<evidence type="ECO:0000256" key="3">
    <source>
        <dbReference type="ARBA" id="ARBA00015944"/>
    </source>
</evidence>
<dbReference type="GO" id="GO:0019646">
    <property type="term" value="P:aerobic electron transport chain"/>
    <property type="evidence" value="ECO:0007669"/>
    <property type="project" value="InterPro"/>
</dbReference>
<evidence type="ECO:0000313" key="11">
    <source>
        <dbReference type="EMBL" id="AAG60027.1"/>
    </source>
</evidence>
<evidence type="ECO:0000256" key="1">
    <source>
        <dbReference type="ARBA" id="ARBA00004141"/>
    </source>
</evidence>
<feature type="transmembrane region" description="Helical" evidence="9">
    <location>
        <begin position="85"/>
        <end position="109"/>
    </location>
</feature>
<keyword evidence="4 8" id="KW-0812">Transmembrane</keyword>
<sequence>MSLFSLVNLVLMFFILPCIFFYHPFILLLVIGLWVYLVLEYVVWDLFTIKENRMLGFWLFLLTEVIVFATMLLTCLWFQDYYSSPIAYAYGIPMLETYILISTSFFMTTYHCLIKTDERHLYLNCSILYSFAFMILAVWEIINSNTSSLYNPHSAACFLTIGLHFIHVIIGTVGLTELDYYDSSKLVRRYSTIIILYWHFVDYVWLFVYLVVYILV</sequence>
<dbReference type="GO" id="GO:0004129">
    <property type="term" value="F:cytochrome-c oxidase activity"/>
    <property type="evidence" value="ECO:0007669"/>
    <property type="project" value="InterPro"/>
</dbReference>
<comment type="function">
    <text evidence="8">Component of the cytochrome c oxidase, the last enzyme in the mitochondrial electron transport chain which drives oxidative phosphorylation. The respiratory chain contains 3 multisubunit complexes succinate dehydrogenase (complex II, CII), ubiquinol-cytochrome c oxidoreductase (cytochrome b-c1 complex, complex III, CIII) and cytochrome c oxidase (complex IV, CIV), that cooperate to transfer electrons derived from NADH and succinate to molecular oxygen, creating an electrochemical gradient over the inner membrane that drives transmembrane transport and the ATP synthase. Cytochrome c oxidase is the component of the respiratory chain that catalyzes the reduction of oxygen to water. Electrons originating from reduced cytochrome c in the intermembrane space (IMS) are transferred via the dinuclear copper A center (CU(A)) of subunit 2 and heme A of subunit 1 to the active site in subunit 1, a binuclear center (BNC) formed by heme A3 and copper B (CU(B)). The BNC reduces molecular oxygen to 2 water molecules using 4 electrons from cytochrome c in the IMS and 4 protons from the mitochondrial matrix.</text>
</comment>
<dbReference type="Pfam" id="PF00510">
    <property type="entry name" value="COX3"/>
    <property type="match status" value="1"/>
</dbReference>
<proteinExistence type="inferred from homology"/>
<dbReference type="Gene3D" id="1.20.120.80">
    <property type="entry name" value="Cytochrome c oxidase, subunit III, four-helix bundle"/>
    <property type="match status" value="1"/>
</dbReference>
<evidence type="ECO:0000256" key="4">
    <source>
        <dbReference type="ARBA" id="ARBA00022692"/>
    </source>
</evidence>
<dbReference type="InterPro" id="IPR035973">
    <property type="entry name" value="Cyt_c_oxidase_su3-like_sf"/>
</dbReference>
<feature type="transmembrane region" description="Helical" evidence="9">
    <location>
        <begin position="121"/>
        <end position="141"/>
    </location>
</feature>
<feature type="transmembrane region" description="Helical" evidence="9">
    <location>
        <begin position="20"/>
        <end position="43"/>
    </location>
</feature>
<dbReference type="AlphaFoldDB" id="Q9B899"/>
<feature type="transmembrane region" description="Helical" evidence="9">
    <location>
        <begin position="196"/>
        <end position="215"/>
    </location>
</feature>
<feature type="transmembrane region" description="Helical" evidence="9">
    <location>
        <begin position="55"/>
        <end position="79"/>
    </location>
</feature>
<dbReference type="PANTHER" id="PTHR11403:SF7">
    <property type="entry name" value="CYTOCHROME C OXIDASE SUBUNIT 3"/>
    <property type="match status" value="1"/>
</dbReference>
<dbReference type="GO" id="GO:0016020">
    <property type="term" value="C:membrane"/>
    <property type="evidence" value="ECO:0007669"/>
    <property type="project" value="UniProtKB-SubCell"/>
</dbReference>